<dbReference type="EMBL" id="JBANRG010000016">
    <property type="protein sequence ID" value="KAK7459553.1"/>
    <property type="molecule type" value="Genomic_DNA"/>
</dbReference>
<name>A0ABR1JEP3_9AGAR</name>
<organism evidence="2 3">
    <name type="scientific">Marasmiellus scandens</name>
    <dbReference type="NCBI Taxonomy" id="2682957"/>
    <lineage>
        <taxon>Eukaryota</taxon>
        <taxon>Fungi</taxon>
        <taxon>Dikarya</taxon>
        <taxon>Basidiomycota</taxon>
        <taxon>Agaricomycotina</taxon>
        <taxon>Agaricomycetes</taxon>
        <taxon>Agaricomycetidae</taxon>
        <taxon>Agaricales</taxon>
        <taxon>Marasmiineae</taxon>
        <taxon>Omphalotaceae</taxon>
        <taxon>Marasmiellus</taxon>
    </lineage>
</organism>
<dbReference type="Pfam" id="PF08240">
    <property type="entry name" value="ADH_N"/>
    <property type="match status" value="1"/>
</dbReference>
<dbReference type="PANTHER" id="PTHR45348:SF2">
    <property type="entry name" value="ZINC-TYPE ALCOHOL DEHYDROGENASE-LIKE PROTEIN C2E1P3.01"/>
    <property type="match status" value="1"/>
</dbReference>
<gene>
    <name evidence="2" type="ORF">VKT23_009536</name>
</gene>
<keyword evidence="3" id="KW-1185">Reference proteome</keyword>
<sequence>MSQKALLLQSKGGTFAVKTIPKPIPALKGELLVKVQASALNPVDWKIQTYGWFVSDEDYPVILGVDVAGDVEDVGEGVVGFKKGDRVLFNAIFRNEYAGHQQFTRVPADIVAKIPANLSYSQASTIPLGYLTAALGLYADAPIGLGLNPTFASDSKNYHGKVAVVIGGSTSVGQYAIQLLKYLGFSTIIAYASTHHFPYLKSLGATDFIDRKAISFSDISAAVKKITTSPVEVVYDAISEGGSQQAAYNLLPNGGQLVITLPDEIRDKIEGDGKRVVHVYANAHLDFNRGFASTAFEKLPKLLEEGIIVPNKVEDLPGGLEGIVDGLNKLKNNQVSGVKLVAHPQD</sequence>
<dbReference type="SUPFAM" id="SSF51735">
    <property type="entry name" value="NAD(P)-binding Rossmann-fold domains"/>
    <property type="match status" value="1"/>
</dbReference>
<dbReference type="SUPFAM" id="SSF50129">
    <property type="entry name" value="GroES-like"/>
    <property type="match status" value="1"/>
</dbReference>
<evidence type="ECO:0000313" key="3">
    <source>
        <dbReference type="Proteomes" id="UP001498398"/>
    </source>
</evidence>
<dbReference type="InterPro" id="IPR011032">
    <property type="entry name" value="GroES-like_sf"/>
</dbReference>
<dbReference type="CDD" id="cd08249">
    <property type="entry name" value="enoyl_reductase_like"/>
    <property type="match status" value="1"/>
</dbReference>
<dbReference type="PANTHER" id="PTHR45348">
    <property type="entry name" value="HYPOTHETICAL OXIDOREDUCTASE (EUROFUNG)"/>
    <property type="match status" value="1"/>
</dbReference>
<dbReference type="Pfam" id="PF00107">
    <property type="entry name" value="ADH_zinc_N"/>
    <property type="match status" value="1"/>
</dbReference>
<dbReference type="InterPro" id="IPR036291">
    <property type="entry name" value="NAD(P)-bd_dom_sf"/>
</dbReference>
<dbReference type="Gene3D" id="3.40.50.720">
    <property type="entry name" value="NAD(P)-binding Rossmann-like Domain"/>
    <property type="match status" value="1"/>
</dbReference>
<dbReference type="InterPro" id="IPR013154">
    <property type="entry name" value="ADH-like_N"/>
</dbReference>
<dbReference type="Gene3D" id="3.90.180.10">
    <property type="entry name" value="Medium-chain alcohol dehydrogenases, catalytic domain"/>
    <property type="match status" value="1"/>
</dbReference>
<evidence type="ECO:0000313" key="2">
    <source>
        <dbReference type="EMBL" id="KAK7459553.1"/>
    </source>
</evidence>
<accession>A0ABR1JEP3</accession>
<dbReference type="InterPro" id="IPR047122">
    <property type="entry name" value="Trans-enoyl_RdTase-like"/>
</dbReference>
<protein>
    <recommendedName>
        <fullName evidence="1">Enoyl reductase (ER) domain-containing protein</fullName>
    </recommendedName>
</protein>
<comment type="caution">
    <text evidence="2">The sequence shown here is derived from an EMBL/GenBank/DDBJ whole genome shotgun (WGS) entry which is preliminary data.</text>
</comment>
<proteinExistence type="predicted"/>
<dbReference type="Proteomes" id="UP001498398">
    <property type="component" value="Unassembled WGS sequence"/>
</dbReference>
<reference evidence="2 3" key="1">
    <citation type="submission" date="2024-01" db="EMBL/GenBank/DDBJ databases">
        <title>A draft genome for the cacao thread blight pathogen Marasmiellus scandens.</title>
        <authorList>
            <person name="Baruah I.K."/>
            <person name="Leung J."/>
            <person name="Bukari Y."/>
            <person name="Amoako-Attah I."/>
            <person name="Meinhardt L.W."/>
            <person name="Bailey B.A."/>
            <person name="Cohen S.P."/>
        </authorList>
    </citation>
    <scope>NUCLEOTIDE SEQUENCE [LARGE SCALE GENOMIC DNA]</scope>
    <source>
        <strain evidence="2 3">GH-19</strain>
    </source>
</reference>
<evidence type="ECO:0000259" key="1">
    <source>
        <dbReference type="SMART" id="SM00829"/>
    </source>
</evidence>
<dbReference type="SMART" id="SM00829">
    <property type="entry name" value="PKS_ER"/>
    <property type="match status" value="1"/>
</dbReference>
<feature type="domain" description="Enoyl reductase (ER)" evidence="1">
    <location>
        <begin position="12"/>
        <end position="342"/>
    </location>
</feature>
<dbReference type="InterPro" id="IPR020843">
    <property type="entry name" value="ER"/>
</dbReference>
<dbReference type="InterPro" id="IPR013149">
    <property type="entry name" value="ADH-like_C"/>
</dbReference>